<dbReference type="CDD" id="cd01293">
    <property type="entry name" value="Bact_CD"/>
    <property type="match status" value="1"/>
</dbReference>
<dbReference type="InterPro" id="IPR013108">
    <property type="entry name" value="Amidohydro_3"/>
</dbReference>
<dbReference type="SUPFAM" id="SSF51338">
    <property type="entry name" value="Composite domain of metallo-dependent hydrolases"/>
    <property type="match status" value="2"/>
</dbReference>
<dbReference type="Gene3D" id="3.20.20.140">
    <property type="entry name" value="Metal-dependent hydrolases"/>
    <property type="match status" value="1"/>
</dbReference>
<dbReference type="PANTHER" id="PTHR32027">
    <property type="entry name" value="CYTOSINE DEAMINASE"/>
    <property type="match status" value="1"/>
</dbReference>
<name>A0A396SLW0_9BACL</name>
<reference evidence="4 5" key="1">
    <citation type="submission" date="2018-08" db="EMBL/GenBank/DDBJ databases">
        <title>Lysinibacillus sp. YLB-03 draft genome sequence.</title>
        <authorList>
            <person name="Yu L."/>
        </authorList>
    </citation>
    <scope>NUCLEOTIDE SEQUENCE [LARGE SCALE GENOMIC DNA]</scope>
    <source>
        <strain evidence="4 5">YLB-03</strain>
    </source>
</reference>
<dbReference type="OrthoDB" id="9815027at2"/>
<keyword evidence="2 4" id="KW-0378">Hydrolase</keyword>
<dbReference type="FunFam" id="3.20.20.140:FF:000019">
    <property type="entry name" value="Cytosine deaminase"/>
    <property type="match status" value="1"/>
</dbReference>
<dbReference type="InterPro" id="IPR032466">
    <property type="entry name" value="Metal_Hydrolase"/>
</dbReference>
<dbReference type="Gene3D" id="2.30.40.10">
    <property type="entry name" value="Urease, subunit C, domain 1"/>
    <property type="match status" value="1"/>
</dbReference>
<gene>
    <name evidence="4" type="ORF">D1B33_09205</name>
</gene>
<evidence type="ECO:0000313" key="5">
    <source>
        <dbReference type="Proteomes" id="UP000265692"/>
    </source>
</evidence>
<evidence type="ECO:0000259" key="3">
    <source>
        <dbReference type="Pfam" id="PF07969"/>
    </source>
</evidence>
<protein>
    <submittedName>
        <fullName evidence="4">Cytosine deaminase</fullName>
        <ecNumber evidence="4">3.5.4.1</ecNumber>
    </submittedName>
</protein>
<keyword evidence="1" id="KW-0479">Metal-binding</keyword>
<dbReference type="GO" id="GO:0046872">
    <property type="term" value="F:metal ion binding"/>
    <property type="evidence" value="ECO:0007669"/>
    <property type="project" value="UniProtKB-KW"/>
</dbReference>
<sequence length="418" mass="47361">MMKKFVNATIYGDPASHEMLIENGQFKAIGNDLGNAEEVIDLQGRLVLPPYVDPHLHLDYIFSGLGEGNANVSGTLFEGIQRWSDNKKSLTEEMVRERAIKGIQKEVSKGVQFIRSHVDITDPNLTGMKALLKLREELKDMVTLQLVAFPQEGFFRYKGAEDLMKQALEMGADVAGGIPHFEISYEHGVESLKRIVDMAIEYNVMIDIHCDENDDPNSRFLEVLNALVMEKNYGQYTTASHTCSFGSVENSYANKMMGLFRESRINFISCPTENAHLQGRGDSYPKRRGLTRVKELLNNGNHVAFAQDSIADYWYPLGNGNMMNILDNGIHLAHYTHIDEINKAFDLITYHGAHIMRVNDEYGIEAGKPANFIVLDAQDAYEAIRERAEVLASIRNGEYLFKREMRKNEIEIDFLKHS</sequence>
<dbReference type="GO" id="GO:0006209">
    <property type="term" value="P:cytosine catabolic process"/>
    <property type="evidence" value="ECO:0007669"/>
    <property type="project" value="TreeGrafter"/>
</dbReference>
<evidence type="ECO:0000256" key="2">
    <source>
        <dbReference type="ARBA" id="ARBA00022801"/>
    </source>
</evidence>
<dbReference type="InterPro" id="IPR052349">
    <property type="entry name" value="Metallo-hydrolase_Enzymes"/>
</dbReference>
<evidence type="ECO:0000313" key="4">
    <source>
        <dbReference type="EMBL" id="RHW36576.1"/>
    </source>
</evidence>
<dbReference type="Proteomes" id="UP000265692">
    <property type="component" value="Unassembled WGS sequence"/>
</dbReference>
<comment type="caution">
    <text evidence="4">The sequence shown here is derived from an EMBL/GenBank/DDBJ whole genome shotgun (WGS) entry which is preliminary data.</text>
</comment>
<dbReference type="InterPro" id="IPR011059">
    <property type="entry name" value="Metal-dep_hydrolase_composite"/>
</dbReference>
<organism evidence="4 5">
    <name type="scientific">Ureibacillus yapensis</name>
    <dbReference type="NCBI Taxonomy" id="2304605"/>
    <lineage>
        <taxon>Bacteria</taxon>
        <taxon>Bacillati</taxon>
        <taxon>Bacillota</taxon>
        <taxon>Bacilli</taxon>
        <taxon>Bacillales</taxon>
        <taxon>Caryophanaceae</taxon>
        <taxon>Ureibacillus</taxon>
    </lineage>
</organism>
<keyword evidence="5" id="KW-1185">Reference proteome</keyword>
<feature type="domain" description="Amidohydrolase 3" evidence="3">
    <location>
        <begin position="38"/>
        <end position="398"/>
    </location>
</feature>
<dbReference type="SUPFAM" id="SSF51556">
    <property type="entry name" value="Metallo-dependent hydrolases"/>
    <property type="match status" value="1"/>
</dbReference>
<dbReference type="RefSeq" id="WP_118876099.1">
    <property type="nucleotide sequence ID" value="NZ_QWEI01000004.1"/>
</dbReference>
<dbReference type="EC" id="3.5.4.1" evidence="4"/>
<dbReference type="Pfam" id="PF07969">
    <property type="entry name" value="Amidohydro_3"/>
    <property type="match status" value="1"/>
</dbReference>
<dbReference type="AlphaFoldDB" id="A0A396SLW0"/>
<dbReference type="EMBL" id="QWEI01000004">
    <property type="protein sequence ID" value="RHW36576.1"/>
    <property type="molecule type" value="Genomic_DNA"/>
</dbReference>
<evidence type="ECO:0000256" key="1">
    <source>
        <dbReference type="ARBA" id="ARBA00022723"/>
    </source>
</evidence>
<dbReference type="GO" id="GO:0035888">
    <property type="term" value="F:isoguanine deaminase activity"/>
    <property type="evidence" value="ECO:0007669"/>
    <property type="project" value="TreeGrafter"/>
</dbReference>
<dbReference type="GO" id="GO:0004131">
    <property type="term" value="F:cytosine deaminase activity"/>
    <property type="evidence" value="ECO:0007669"/>
    <property type="project" value="UniProtKB-EC"/>
</dbReference>
<dbReference type="PANTHER" id="PTHR32027:SF0">
    <property type="entry name" value="CYTOSINE DEAMINASE"/>
    <property type="match status" value="1"/>
</dbReference>
<proteinExistence type="predicted"/>
<accession>A0A396SLW0</accession>